<dbReference type="InterPro" id="IPR013131">
    <property type="entry name" value="Mannitol_DH_N"/>
</dbReference>
<dbReference type="PANTHER" id="PTHR43362:SF1">
    <property type="entry name" value="MANNITOL DEHYDROGENASE 2-RELATED"/>
    <property type="match status" value="1"/>
</dbReference>
<accession>A0A7R8ZJ19</accession>
<name>A0A7R8ZJ19_9CRUS</name>
<dbReference type="AlphaFoldDB" id="A0A7R8ZJ19"/>
<feature type="domain" description="Mannitol dehydrogenase N-terminal" evidence="5">
    <location>
        <begin position="30"/>
        <end position="279"/>
    </location>
</feature>
<dbReference type="InterPro" id="IPR013328">
    <property type="entry name" value="6PGD_dom2"/>
</dbReference>
<dbReference type="InterPro" id="IPR036291">
    <property type="entry name" value="NAD(P)-bd_dom_sf"/>
</dbReference>
<reference evidence="7" key="1">
    <citation type="submission" date="2020-11" db="EMBL/GenBank/DDBJ databases">
        <authorList>
            <person name="Tran Van P."/>
        </authorList>
    </citation>
    <scope>NUCLEOTIDE SEQUENCE</scope>
</reference>
<dbReference type="InterPro" id="IPR050988">
    <property type="entry name" value="Mannitol_DH/Oxidoreductase"/>
</dbReference>
<dbReference type="InterPro" id="IPR008927">
    <property type="entry name" value="6-PGluconate_DH-like_C_sf"/>
</dbReference>
<dbReference type="InterPro" id="IPR013118">
    <property type="entry name" value="Mannitol_DH_C"/>
</dbReference>
<dbReference type="PRINTS" id="PR00084">
    <property type="entry name" value="MTLDHDRGNASE"/>
</dbReference>
<dbReference type="InterPro" id="IPR000669">
    <property type="entry name" value="Mannitol_DH"/>
</dbReference>
<evidence type="ECO:0000313" key="7">
    <source>
        <dbReference type="EMBL" id="CAD7222070.1"/>
    </source>
</evidence>
<sequence>MTIRLSNATLGDLPDTVTRPIYDRSALTPGIVHIGLGNFHRAHQAWYLNQLLQMGVNRDWAIIGAGIRPYDEQMRLKLQQQDYLTTLIELDPAGSSAEVIGSMINYIRVEEGNGPLIQQMAAPEIRIVAMTVTEGGYYINAATKGFDDKHPDIQHDAQHPESPRTAFGAMIAALKLRREHGHGPFTCMSCDNLQGNGRTLRQTIVSLARMSDPALADWIDANCTFPNAMVDCIVPATGAKELALARSFGIDDSVPVTHESFRQWVIEDQFCAGRPDWEKADVTFSDNVHGYEAQKIRILNAGHQVIANVAEVLHIETISESLGNESVRALLRKVEMEEIVPHVVPVPGMTPKQYFDLIEKRFSNPKIVDTTRRVAFDGSSRHPGFILPTIRDGLKAGTSIQGLAFVEAAWARMCEGTREDNSLIEPNDPLWSDLTKQAKAAKTRPLTWLEMRNIYADLANDTRFADAFEHWLNRIYNADLDGKVAAITGGASGIGLASARAMLEAGASVVIVDSNQQALEKLQEQHGEQLIPLVLDLLDPPGCASLMPRILEKTGKLDIFHANAGLYVGGDLIAASNDAIDRMLHLNINVVMKNVHDVLPHMIERGSGDIIVTSSLAAHFPTPWEPEAKQSGSLIEADEVANVVMFMLTRPRGMTIRDVVMMPSNFDL</sequence>
<protein>
    <recommendedName>
        <fullName evidence="3">mannitol 2-dehydrogenase</fullName>
        <ecNumber evidence="3">1.1.1.67</ecNumber>
    </recommendedName>
</protein>
<dbReference type="OrthoDB" id="418169at2759"/>
<dbReference type="EMBL" id="OB660025">
    <property type="protein sequence ID" value="CAD7222070.1"/>
    <property type="molecule type" value="Genomic_DNA"/>
</dbReference>
<feature type="domain" description="Mannitol dehydrogenase C-terminal" evidence="6">
    <location>
        <begin position="287"/>
        <end position="475"/>
    </location>
</feature>
<comment type="catalytic activity">
    <reaction evidence="4">
        <text>D-mannitol + NAD(+) = D-fructose + NADH + H(+)</text>
        <dbReference type="Rhea" id="RHEA:12084"/>
        <dbReference type="ChEBI" id="CHEBI:15378"/>
        <dbReference type="ChEBI" id="CHEBI:16899"/>
        <dbReference type="ChEBI" id="CHEBI:37721"/>
        <dbReference type="ChEBI" id="CHEBI:57540"/>
        <dbReference type="ChEBI" id="CHEBI:57945"/>
        <dbReference type="EC" id="1.1.1.67"/>
    </reaction>
</comment>
<evidence type="ECO:0000256" key="3">
    <source>
        <dbReference type="ARBA" id="ARBA00038970"/>
    </source>
</evidence>
<dbReference type="Gene3D" id="3.40.50.720">
    <property type="entry name" value="NAD(P)-binding Rossmann-like Domain"/>
    <property type="match status" value="2"/>
</dbReference>
<dbReference type="SUPFAM" id="SSF48179">
    <property type="entry name" value="6-phosphogluconate dehydrogenase C-terminal domain-like"/>
    <property type="match status" value="1"/>
</dbReference>
<evidence type="ECO:0000259" key="6">
    <source>
        <dbReference type="Pfam" id="PF08125"/>
    </source>
</evidence>
<dbReference type="CDD" id="cd05233">
    <property type="entry name" value="SDR_c"/>
    <property type="match status" value="1"/>
</dbReference>
<evidence type="ECO:0000256" key="1">
    <source>
        <dbReference type="ARBA" id="ARBA00006541"/>
    </source>
</evidence>
<evidence type="ECO:0000256" key="2">
    <source>
        <dbReference type="ARBA" id="ARBA00023002"/>
    </source>
</evidence>
<dbReference type="Pfam" id="PF08125">
    <property type="entry name" value="Mannitol_dh_C"/>
    <property type="match status" value="1"/>
</dbReference>
<comment type="similarity">
    <text evidence="1">Belongs to the mannitol dehydrogenase family.</text>
</comment>
<dbReference type="InterPro" id="IPR002347">
    <property type="entry name" value="SDR_fam"/>
</dbReference>
<proteinExistence type="inferred from homology"/>
<dbReference type="Pfam" id="PF01232">
    <property type="entry name" value="Mannitol_dh"/>
    <property type="match status" value="1"/>
</dbReference>
<organism evidence="7">
    <name type="scientific">Cyprideis torosa</name>
    <dbReference type="NCBI Taxonomy" id="163714"/>
    <lineage>
        <taxon>Eukaryota</taxon>
        <taxon>Metazoa</taxon>
        <taxon>Ecdysozoa</taxon>
        <taxon>Arthropoda</taxon>
        <taxon>Crustacea</taxon>
        <taxon>Oligostraca</taxon>
        <taxon>Ostracoda</taxon>
        <taxon>Podocopa</taxon>
        <taxon>Podocopida</taxon>
        <taxon>Cytherocopina</taxon>
        <taxon>Cytheroidea</taxon>
        <taxon>Cytherideidae</taxon>
        <taxon>Cyprideis</taxon>
    </lineage>
</organism>
<evidence type="ECO:0000256" key="4">
    <source>
        <dbReference type="ARBA" id="ARBA00047733"/>
    </source>
</evidence>
<dbReference type="GO" id="GO:0050086">
    <property type="term" value="F:mannitol 2-dehydrogenase activity"/>
    <property type="evidence" value="ECO:0007669"/>
    <property type="project" value="UniProtKB-EC"/>
</dbReference>
<dbReference type="PANTHER" id="PTHR43362">
    <property type="entry name" value="MANNITOL DEHYDROGENASE DSF1-RELATED"/>
    <property type="match status" value="1"/>
</dbReference>
<gene>
    <name evidence="7" type="ORF">CTOB1V02_LOCUS89</name>
</gene>
<dbReference type="EC" id="1.1.1.67" evidence="3"/>
<dbReference type="Pfam" id="PF00106">
    <property type="entry name" value="adh_short"/>
    <property type="match status" value="1"/>
</dbReference>
<dbReference type="SUPFAM" id="SSF51735">
    <property type="entry name" value="NAD(P)-binding Rossmann-fold domains"/>
    <property type="match status" value="2"/>
</dbReference>
<dbReference type="Gene3D" id="1.10.1040.10">
    <property type="entry name" value="N-(1-d-carboxylethyl)-l-norvaline Dehydrogenase, domain 2"/>
    <property type="match status" value="1"/>
</dbReference>
<keyword evidence="2" id="KW-0560">Oxidoreductase</keyword>
<evidence type="ECO:0000259" key="5">
    <source>
        <dbReference type="Pfam" id="PF01232"/>
    </source>
</evidence>